<dbReference type="PANTHER" id="PTHR45953:SF1">
    <property type="entry name" value="IDURONATE 2-SULFATASE"/>
    <property type="match status" value="1"/>
</dbReference>
<keyword evidence="3" id="KW-0479">Metal-binding</keyword>
<evidence type="ECO:0000313" key="9">
    <source>
        <dbReference type="EMBL" id="KAK2165799.1"/>
    </source>
</evidence>
<evidence type="ECO:0000256" key="4">
    <source>
        <dbReference type="ARBA" id="ARBA00022729"/>
    </source>
</evidence>
<dbReference type="Proteomes" id="UP001208570">
    <property type="component" value="Unassembled WGS sequence"/>
</dbReference>
<dbReference type="AlphaFoldDB" id="A0AAD9K6J0"/>
<dbReference type="Pfam" id="PF00884">
    <property type="entry name" value="Sulfatase"/>
    <property type="match status" value="1"/>
</dbReference>
<keyword evidence="7" id="KW-0472">Membrane</keyword>
<dbReference type="GO" id="GO:0046872">
    <property type="term" value="F:metal ion binding"/>
    <property type="evidence" value="ECO:0007669"/>
    <property type="project" value="UniProtKB-KW"/>
</dbReference>
<name>A0AAD9K6J0_9ANNE</name>
<evidence type="ECO:0000256" key="3">
    <source>
        <dbReference type="ARBA" id="ARBA00022723"/>
    </source>
</evidence>
<protein>
    <recommendedName>
        <fullName evidence="8">Sulfatase N-terminal domain-containing protein</fullName>
    </recommendedName>
</protein>
<feature type="transmembrane region" description="Helical" evidence="7">
    <location>
        <begin position="7"/>
        <end position="28"/>
    </location>
</feature>
<dbReference type="InterPro" id="IPR035874">
    <property type="entry name" value="IDS"/>
</dbReference>
<reference evidence="9" key="1">
    <citation type="journal article" date="2023" name="Mol. Biol. Evol.">
        <title>Third-Generation Sequencing Reveals the Adaptive Role of the Epigenome in Three Deep-Sea Polychaetes.</title>
        <authorList>
            <person name="Perez M."/>
            <person name="Aroh O."/>
            <person name="Sun Y."/>
            <person name="Lan Y."/>
            <person name="Juniper S.K."/>
            <person name="Young C.R."/>
            <person name="Angers B."/>
            <person name="Qian P.Y."/>
        </authorList>
    </citation>
    <scope>NUCLEOTIDE SEQUENCE</scope>
    <source>
        <strain evidence="9">P08H-3</strain>
    </source>
</reference>
<proteinExistence type="inferred from homology"/>
<evidence type="ECO:0000256" key="1">
    <source>
        <dbReference type="ARBA" id="ARBA00001913"/>
    </source>
</evidence>
<gene>
    <name evidence="9" type="ORF">LSH36_45g08051</name>
</gene>
<evidence type="ECO:0000256" key="5">
    <source>
        <dbReference type="ARBA" id="ARBA00022801"/>
    </source>
</evidence>
<keyword evidence="7" id="KW-1133">Transmembrane helix</keyword>
<comment type="caution">
    <text evidence="9">The sequence shown here is derived from an EMBL/GenBank/DDBJ whole genome shotgun (WGS) entry which is preliminary data.</text>
</comment>
<dbReference type="Gene3D" id="3.40.720.10">
    <property type="entry name" value="Alkaline Phosphatase, subunit A"/>
    <property type="match status" value="1"/>
</dbReference>
<keyword evidence="7" id="KW-0812">Transmembrane</keyword>
<sequence>MNNDIMVRIFFVFSGCITLSVVIFVLHLQLTADNDLVRTYTANKVSLSNQRQARCNFVKSFVTEEQAIFDEQITQAVALPANSQRRHVLFIIVDGMRPQLGAYYDPEHPDYFSKIKIQTPNLDKFASQSMVFKHAYVQYSLCGPSRTSLLTSRRPDVTHVYYNHAFWRKVGGNFTTLPQHFKKNGYLTVGLGKVFHVKDLSNYQDIPSWTEPYYHPPHTDRQLHSKDFNESWGIVSELDEEKFTLMDTSTTKMAKTILKNISKEARAEKRYFFMAVGYNKPHMKLICPEKYYNLYPLEDDEHFLVNESWQTPVFNPNKNMEGARIINNETVLSSDVLRRLRRAYFACISYVDDLVGELLQQLVDCGLDGNTIVSFVADHGFHLGENHHWGKNAVWEIANRVPMIIRIPGITDSGMTSSSIVEALDLFPTVVEAAGLDPVPLCPADSSRVELCTQGKSLMPVIRKPDCDIKGVAFSQLMQSNHVLYTIRTASFRLVDRASFVDSNKRDDTHKKSVEWPQNTSYTMLYDHTKDILEQVNVAEDPNYASIVDELREKLHKFVNTQFNIN</sequence>
<feature type="domain" description="Sulfatase N-terminal" evidence="8">
    <location>
        <begin position="87"/>
        <end position="435"/>
    </location>
</feature>
<evidence type="ECO:0000256" key="2">
    <source>
        <dbReference type="ARBA" id="ARBA00008779"/>
    </source>
</evidence>
<evidence type="ECO:0000256" key="6">
    <source>
        <dbReference type="ARBA" id="ARBA00022837"/>
    </source>
</evidence>
<dbReference type="SUPFAM" id="SSF53649">
    <property type="entry name" value="Alkaline phosphatase-like"/>
    <property type="match status" value="1"/>
</dbReference>
<dbReference type="PANTHER" id="PTHR45953">
    <property type="entry name" value="IDURONATE 2-SULFATASE"/>
    <property type="match status" value="1"/>
</dbReference>
<accession>A0AAD9K6J0</accession>
<dbReference type="GO" id="GO:0005737">
    <property type="term" value="C:cytoplasm"/>
    <property type="evidence" value="ECO:0007669"/>
    <property type="project" value="TreeGrafter"/>
</dbReference>
<organism evidence="9 10">
    <name type="scientific">Paralvinella palmiformis</name>
    <dbReference type="NCBI Taxonomy" id="53620"/>
    <lineage>
        <taxon>Eukaryota</taxon>
        <taxon>Metazoa</taxon>
        <taxon>Spiralia</taxon>
        <taxon>Lophotrochozoa</taxon>
        <taxon>Annelida</taxon>
        <taxon>Polychaeta</taxon>
        <taxon>Sedentaria</taxon>
        <taxon>Canalipalpata</taxon>
        <taxon>Terebellida</taxon>
        <taxon>Terebelliformia</taxon>
        <taxon>Alvinellidae</taxon>
        <taxon>Paralvinella</taxon>
    </lineage>
</organism>
<dbReference type="InterPro" id="IPR017850">
    <property type="entry name" value="Alkaline_phosphatase_core_sf"/>
</dbReference>
<dbReference type="EMBL" id="JAODUP010000045">
    <property type="protein sequence ID" value="KAK2165799.1"/>
    <property type="molecule type" value="Genomic_DNA"/>
</dbReference>
<keyword evidence="4" id="KW-0732">Signal</keyword>
<evidence type="ECO:0000313" key="10">
    <source>
        <dbReference type="Proteomes" id="UP001208570"/>
    </source>
</evidence>
<evidence type="ECO:0000259" key="8">
    <source>
        <dbReference type="Pfam" id="PF00884"/>
    </source>
</evidence>
<dbReference type="GO" id="GO:0004423">
    <property type="term" value="F:iduronate-2-sulfatase activity"/>
    <property type="evidence" value="ECO:0007669"/>
    <property type="project" value="InterPro"/>
</dbReference>
<dbReference type="CDD" id="cd16030">
    <property type="entry name" value="iduronate-2-sulfatase"/>
    <property type="match status" value="1"/>
</dbReference>
<keyword evidence="6" id="KW-0106">Calcium</keyword>
<dbReference type="InterPro" id="IPR000917">
    <property type="entry name" value="Sulfatase_N"/>
</dbReference>
<keyword evidence="10" id="KW-1185">Reference proteome</keyword>
<comment type="cofactor">
    <cofactor evidence="1">
        <name>Ca(2+)</name>
        <dbReference type="ChEBI" id="CHEBI:29108"/>
    </cofactor>
</comment>
<evidence type="ECO:0000256" key="7">
    <source>
        <dbReference type="SAM" id="Phobius"/>
    </source>
</evidence>
<comment type="similarity">
    <text evidence="2">Belongs to the sulfatase family.</text>
</comment>
<keyword evidence="5" id="KW-0378">Hydrolase</keyword>